<feature type="region of interest" description="Disordered" evidence="1">
    <location>
        <begin position="33"/>
        <end position="54"/>
    </location>
</feature>
<evidence type="ECO:0000313" key="2">
    <source>
        <dbReference type="EMBL" id="JAH98862.1"/>
    </source>
</evidence>
<evidence type="ECO:0000256" key="1">
    <source>
        <dbReference type="SAM" id="MobiDB-lite"/>
    </source>
</evidence>
<dbReference type="EMBL" id="GBXM01009715">
    <property type="protein sequence ID" value="JAH98862.1"/>
    <property type="molecule type" value="Transcribed_RNA"/>
</dbReference>
<sequence length="103" mass="11819">MTYSIKTSRQHMLRKYQRPARFYSARTGLALEARPTEKSEESEHPILSDSSSVQNNHRLSAGKKYIIFKLLRCSSAPVQQVSYRVTRVKKVISKPTATAKKTY</sequence>
<proteinExistence type="predicted"/>
<reference evidence="2" key="2">
    <citation type="journal article" date="2015" name="Fish Shellfish Immunol.">
        <title>Early steps in the European eel (Anguilla anguilla)-Vibrio vulnificus interaction in the gills: Role of the RtxA13 toxin.</title>
        <authorList>
            <person name="Callol A."/>
            <person name="Pajuelo D."/>
            <person name="Ebbesson L."/>
            <person name="Teles M."/>
            <person name="MacKenzie S."/>
            <person name="Amaro C."/>
        </authorList>
    </citation>
    <scope>NUCLEOTIDE SEQUENCE</scope>
</reference>
<reference evidence="2" key="1">
    <citation type="submission" date="2014-11" db="EMBL/GenBank/DDBJ databases">
        <authorList>
            <person name="Amaro Gonzalez C."/>
        </authorList>
    </citation>
    <scope>NUCLEOTIDE SEQUENCE</scope>
</reference>
<organism evidence="2">
    <name type="scientific">Anguilla anguilla</name>
    <name type="common">European freshwater eel</name>
    <name type="synonym">Muraena anguilla</name>
    <dbReference type="NCBI Taxonomy" id="7936"/>
    <lineage>
        <taxon>Eukaryota</taxon>
        <taxon>Metazoa</taxon>
        <taxon>Chordata</taxon>
        <taxon>Craniata</taxon>
        <taxon>Vertebrata</taxon>
        <taxon>Euteleostomi</taxon>
        <taxon>Actinopterygii</taxon>
        <taxon>Neopterygii</taxon>
        <taxon>Teleostei</taxon>
        <taxon>Anguilliformes</taxon>
        <taxon>Anguillidae</taxon>
        <taxon>Anguilla</taxon>
    </lineage>
</organism>
<protein>
    <submittedName>
        <fullName evidence="2">Uncharacterized protein</fullName>
    </submittedName>
</protein>
<dbReference type="AlphaFoldDB" id="A0A0E9X807"/>
<name>A0A0E9X807_ANGAN</name>
<accession>A0A0E9X807</accession>
<feature type="compositionally biased region" description="Basic and acidic residues" evidence="1">
    <location>
        <begin position="34"/>
        <end position="46"/>
    </location>
</feature>